<evidence type="ECO:0000259" key="8">
    <source>
        <dbReference type="PROSITE" id="PS50883"/>
    </source>
</evidence>
<dbReference type="SMART" id="SM00267">
    <property type="entry name" value="GGDEF"/>
    <property type="match status" value="1"/>
</dbReference>
<dbReference type="InterPro" id="IPR043128">
    <property type="entry name" value="Rev_trsase/Diguanyl_cyclase"/>
</dbReference>
<gene>
    <name evidence="10" type="ORF">AYR66_00455</name>
</gene>
<dbReference type="InterPro" id="IPR033479">
    <property type="entry name" value="dCache_1"/>
</dbReference>
<dbReference type="PANTHER" id="PTHR44757:SF2">
    <property type="entry name" value="BIOFILM ARCHITECTURE MAINTENANCE PROTEIN MBAA"/>
    <property type="match status" value="1"/>
</dbReference>
<evidence type="ECO:0000256" key="5">
    <source>
        <dbReference type="ARBA" id="ARBA00023136"/>
    </source>
</evidence>
<dbReference type="PANTHER" id="PTHR44757">
    <property type="entry name" value="DIGUANYLATE CYCLASE DGCP"/>
    <property type="match status" value="1"/>
</dbReference>
<dbReference type="SUPFAM" id="SSF141868">
    <property type="entry name" value="EAL domain-like"/>
    <property type="match status" value="1"/>
</dbReference>
<dbReference type="FunFam" id="3.30.70.270:FF:000001">
    <property type="entry name" value="Diguanylate cyclase domain protein"/>
    <property type="match status" value="1"/>
</dbReference>
<keyword evidence="3 6" id="KW-0812">Transmembrane</keyword>
<feature type="domain" description="GGDEF" evidence="9">
    <location>
        <begin position="515"/>
        <end position="649"/>
    </location>
</feature>
<keyword evidence="2" id="KW-1003">Cell membrane</keyword>
<sequence>MMRSRRTDQPRASTLSVHAVLNRLVLACVLPGIIGAVFLMGYEYRNEYRQRERDTIQTARALAEASDNLLARTQSMAHALAAAVPLKQADLSRFHALAREVLAQSGHAVNVVLRDRDGRLLLNTAVDFGNALPAESATAQLKSVFVTGKPAISNIFVGSVLKRPIMSVYVPVIHDGQVAYALGIGILPQEFNELLRAQRLPDGWIVAILDSSGSIVARSHDPDRWVAAKPSAQLLAAIANTGEGSIDATTLEGREARYFYSLSSRTGWRVAIGVPRADIVSPLVRGLTLVAIGVAAVFVFGLIVASLMGKRVTRALEALVAPAEALGTGTPSKVPEPDIKESADIAAAITKAAVILQKRDAELKEAHRLAKLGTWSWNLAADEISASDSLIEICGRQFPPFAQQRGTLLTKESWERIRLATEETMKTGKGYDLEIQVIHGNGEVLWMKSRCEAVRNEAGEVTYLHGMMQDINEQKRTEQRVRDAALHDVLTGLPNRTLVLEYCARVLAAAKRGHGSAALLYIDLDRFKTINDLYGHEAGDRVLREVAIRLLGCTRKEDMVGRLGGDEFVIVVPNFKEIHSRARSVAEHIIQRLEPPVRFNGIELGICASIGVSFFPDDALDVEELFNTADRAMYHAKRSGRANYQCYTAALERETEGAFLIEARLRNSLRDGGLQLHYQPVVDVKSGELIGAEALVRMSFPSGTDISPDKFIPIAESSGLIAELGKWVAREACRQHKQWAEQGLDLTIAINVSPLQFRHQNFADTLRDIISDVGVDAERLEIEVTESAIMDNLDEAVAILNRIKSLGMRVALDDFGTGYSSLSSLTHLPIDKLKVDQSFIRSLENDAASRSVTDAIIALGRSLNLEVHGEGIESENALRYLQEHGCDQAQGYWFSRPMPALEFMRWYQQRRQNPVPT</sequence>
<dbReference type="PROSITE" id="PS50887">
    <property type="entry name" value="GGDEF"/>
    <property type="match status" value="1"/>
</dbReference>
<dbReference type="SUPFAM" id="SSF55073">
    <property type="entry name" value="Nucleotide cyclase"/>
    <property type="match status" value="1"/>
</dbReference>
<feature type="transmembrane region" description="Helical" evidence="6">
    <location>
        <begin position="286"/>
        <end position="308"/>
    </location>
</feature>
<keyword evidence="4 6" id="KW-1133">Transmembrane helix</keyword>
<dbReference type="Pfam" id="PF00563">
    <property type="entry name" value="EAL"/>
    <property type="match status" value="1"/>
</dbReference>
<dbReference type="CDD" id="cd18774">
    <property type="entry name" value="PDC2_HK_sensor"/>
    <property type="match status" value="1"/>
</dbReference>
<dbReference type="SUPFAM" id="SSF55785">
    <property type="entry name" value="PYP-like sensor domain (PAS domain)"/>
    <property type="match status" value="1"/>
</dbReference>
<evidence type="ECO:0000313" key="10">
    <source>
        <dbReference type="EMBL" id="OWW18460.1"/>
    </source>
</evidence>
<dbReference type="Gene3D" id="3.30.70.270">
    <property type="match status" value="1"/>
</dbReference>
<feature type="domain" description="EAL" evidence="8">
    <location>
        <begin position="658"/>
        <end position="911"/>
    </location>
</feature>
<dbReference type="InterPro" id="IPR000700">
    <property type="entry name" value="PAS-assoc_C"/>
</dbReference>
<dbReference type="InterPro" id="IPR029787">
    <property type="entry name" value="Nucleotide_cyclase"/>
</dbReference>
<dbReference type="InterPro" id="IPR000014">
    <property type="entry name" value="PAS"/>
</dbReference>
<dbReference type="Gene3D" id="2.10.70.100">
    <property type="match status" value="1"/>
</dbReference>
<dbReference type="AlphaFoldDB" id="A0A254T753"/>
<evidence type="ECO:0000259" key="9">
    <source>
        <dbReference type="PROSITE" id="PS50887"/>
    </source>
</evidence>
<comment type="subcellular location">
    <subcellularLocation>
        <location evidence="1">Cell membrane</location>
        <topology evidence="1">Multi-pass membrane protein</topology>
    </subcellularLocation>
</comment>
<dbReference type="Gene3D" id="3.20.20.450">
    <property type="entry name" value="EAL domain"/>
    <property type="match status" value="1"/>
</dbReference>
<dbReference type="Pfam" id="PF02743">
    <property type="entry name" value="dCache_1"/>
    <property type="match status" value="1"/>
</dbReference>
<keyword evidence="11" id="KW-1185">Reference proteome</keyword>
<keyword evidence="5 6" id="KW-0472">Membrane</keyword>
<accession>A0A254T753</accession>
<evidence type="ECO:0008006" key="12">
    <source>
        <dbReference type="Google" id="ProtNLM"/>
    </source>
</evidence>
<evidence type="ECO:0000256" key="1">
    <source>
        <dbReference type="ARBA" id="ARBA00004651"/>
    </source>
</evidence>
<evidence type="ECO:0000256" key="2">
    <source>
        <dbReference type="ARBA" id="ARBA00022475"/>
    </source>
</evidence>
<dbReference type="InterPro" id="IPR001633">
    <property type="entry name" value="EAL_dom"/>
</dbReference>
<dbReference type="Proteomes" id="UP000197535">
    <property type="component" value="Unassembled WGS sequence"/>
</dbReference>
<dbReference type="CDD" id="cd01949">
    <property type="entry name" value="GGDEF"/>
    <property type="match status" value="1"/>
</dbReference>
<dbReference type="Gene3D" id="3.30.450.20">
    <property type="entry name" value="PAS domain"/>
    <property type="match status" value="2"/>
</dbReference>
<dbReference type="Pfam" id="PF00990">
    <property type="entry name" value="GGDEF"/>
    <property type="match status" value="1"/>
</dbReference>
<dbReference type="OrthoDB" id="8766730at2"/>
<dbReference type="EMBL" id="LSTO01000005">
    <property type="protein sequence ID" value="OWW18460.1"/>
    <property type="molecule type" value="Genomic_DNA"/>
</dbReference>
<name>A0A254T753_9BURK</name>
<evidence type="ECO:0000256" key="6">
    <source>
        <dbReference type="SAM" id="Phobius"/>
    </source>
</evidence>
<dbReference type="SMART" id="SM00052">
    <property type="entry name" value="EAL"/>
    <property type="match status" value="1"/>
</dbReference>
<dbReference type="PROSITE" id="PS50883">
    <property type="entry name" value="EAL"/>
    <property type="match status" value="1"/>
</dbReference>
<dbReference type="InterPro" id="IPR035965">
    <property type="entry name" value="PAS-like_dom_sf"/>
</dbReference>
<dbReference type="InterPro" id="IPR052155">
    <property type="entry name" value="Biofilm_reg_signaling"/>
</dbReference>
<evidence type="ECO:0000256" key="4">
    <source>
        <dbReference type="ARBA" id="ARBA00022989"/>
    </source>
</evidence>
<dbReference type="GO" id="GO:0003824">
    <property type="term" value="F:catalytic activity"/>
    <property type="evidence" value="ECO:0007669"/>
    <property type="project" value="UniProtKB-ARBA"/>
</dbReference>
<dbReference type="NCBIfam" id="TIGR00229">
    <property type="entry name" value="sensory_box"/>
    <property type="match status" value="1"/>
</dbReference>
<organism evidence="10 11">
    <name type="scientific">Noviherbaspirillum denitrificans</name>
    <dbReference type="NCBI Taxonomy" id="1968433"/>
    <lineage>
        <taxon>Bacteria</taxon>
        <taxon>Pseudomonadati</taxon>
        <taxon>Pseudomonadota</taxon>
        <taxon>Betaproteobacteria</taxon>
        <taxon>Burkholderiales</taxon>
        <taxon>Oxalobacteraceae</taxon>
        <taxon>Noviherbaspirillum</taxon>
    </lineage>
</organism>
<comment type="caution">
    <text evidence="10">The sequence shown here is derived from an EMBL/GenBank/DDBJ whole genome shotgun (WGS) entry which is preliminary data.</text>
</comment>
<dbReference type="InterPro" id="IPR013655">
    <property type="entry name" value="PAS_fold_3"/>
</dbReference>
<proteinExistence type="predicted"/>
<dbReference type="NCBIfam" id="TIGR00254">
    <property type="entry name" value="GGDEF"/>
    <property type="match status" value="1"/>
</dbReference>
<evidence type="ECO:0000256" key="3">
    <source>
        <dbReference type="ARBA" id="ARBA00022692"/>
    </source>
</evidence>
<evidence type="ECO:0000313" key="11">
    <source>
        <dbReference type="Proteomes" id="UP000197535"/>
    </source>
</evidence>
<reference evidence="10 11" key="1">
    <citation type="submission" date="2016-02" db="EMBL/GenBank/DDBJ databases">
        <authorList>
            <person name="Wen L."/>
            <person name="He K."/>
            <person name="Yang H."/>
        </authorList>
    </citation>
    <scope>NUCLEOTIDE SEQUENCE [LARGE SCALE GENOMIC DNA]</scope>
    <source>
        <strain evidence="10 11">TSA40</strain>
    </source>
</reference>
<dbReference type="InterPro" id="IPR035919">
    <property type="entry name" value="EAL_sf"/>
</dbReference>
<dbReference type="InterPro" id="IPR001610">
    <property type="entry name" value="PAC"/>
</dbReference>
<feature type="transmembrane region" description="Helical" evidence="6">
    <location>
        <begin position="20"/>
        <end position="42"/>
    </location>
</feature>
<dbReference type="CDD" id="cd01948">
    <property type="entry name" value="EAL"/>
    <property type="match status" value="1"/>
</dbReference>
<feature type="domain" description="PAC" evidence="7">
    <location>
        <begin position="431"/>
        <end position="483"/>
    </location>
</feature>
<dbReference type="InterPro" id="IPR000160">
    <property type="entry name" value="GGDEF_dom"/>
</dbReference>
<dbReference type="Pfam" id="PF08447">
    <property type="entry name" value="PAS_3"/>
    <property type="match status" value="1"/>
</dbReference>
<dbReference type="GO" id="GO:0005886">
    <property type="term" value="C:plasma membrane"/>
    <property type="evidence" value="ECO:0007669"/>
    <property type="project" value="UniProtKB-SubCell"/>
</dbReference>
<dbReference type="CDD" id="cd18773">
    <property type="entry name" value="PDC1_HK_sensor"/>
    <property type="match status" value="1"/>
</dbReference>
<dbReference type="SMART" id="SM00086">
    <property type="entry name" value="PAC"/>
    <property type="match status" value="1"/>
</dbReference>
<evidence type="ECO:0000259" key="7">
    <source>
        <dbReference type="PROSITE" id="PS50113"/>
    </source>
</evidence>
<protein>
    <recommendedName>
        <fullName evidence="12">Diguanylate cyclase</fullName>
    </recommendedName>
</protein>
<dbReference type="PROSITE" id="PS50113">
    <property type="entry name" value="PAC"/>
    <property type="match status" value="1"/>
</dbReference>